<dbReference type="GO" id="GO:0016020">
    <property type="term" value="C:membrane"/>
    <property type="evidence" value="ECO:0007669"/>
    <property type="project" value="InterPro"/>
</dbReference>
<dbReference type="InterPro" id="IPR023346">
    <property type="entry name" value="Lysozyme-like_dom_sf"/>
</dbReference>
<evidence type="ECO:0000256" key="3">
    <source>
        <dbReference type="ARBA" id="ARBA00022729"/>
    </source>
</evidence>
<reference evidence="6 7" key="1">
    <citation type="submission" date="2017-10" db="EMBL/GenBank/DDBJ databases">
        <title>Genome sequence of Caulobacter mirabilis FWC38.</title>
        <authorList>
            <person name="Fiebig A."/>
            <person name="Crosson S."/>
        </authorList>
    </citation>
    <scope>NUCLEOTIDE SEQUENCE [LARGE SCALE GENOMIC DNA]</scope>
    <source>
        <strain evidence="6 7">FWC 38</strain>
    </source>
</reference>
<dbReference type="SUPFAM" id="SSF53955">
    <property type="entry name" value="Lysozyme-like"/>
    <property type="match status" value="1"/>
</dbReference>
<feature type="domain" description="Transglycosylase SLT" evidence="5">
    <location>
        <begin position="382"/>
        <end position="492"/>
    </location>
</feature>
<comment type="similarity">
    <text evidence="2">Belongs to the virb1 family.</text>
</comment>
<evidence type="ECO:0000256" key="1">
    <source>
        <dbReference type="ARBA" id="ARBA00007734"/>
    </source>
</evidence>
<dbReference type="Proteomes" id="UP000228945">
    <property type="component" value="Chromosome"/>
</dbReference>
<dbReference type="GO" id="GO:0042597">
    <property type="term" value="C:periplasmic space"/>
    <property type="evidence" value="ECO:0007669"/>
    <property type="project" value="InterPro"/>
</dbReference>
<keyword evidence="7" id="KW-1185">Reference proteome</keyword>
<evidence type="ECO:0000313" key="7">
    <source>
        <dbReference type="Proteomes" id="UP000228945"/>
    </source>
</evidence>
<dbReference type="InterPro" id="IPR008258">
    <property type="entry name" value="Transglycosylase_SLT_dom_1"/>
</dbReference>
<dbReference type="PANTHER" id="PTHR37423">
    <property type="entry name" value="SOLUBLE LYTIC MUREIN TRANSGLYCOSYLASE-RELATED"/>
    <property type="match status" value="1"/>
</dbReference>
<sequence length="547" mass="58470">MALAVTASATIGGYEARAATADVLSPMDVKAYREAFAAAARGDFDAADRSLARVKDESLAGHLALQKLMHPTAHKAEYEELTDWLKAYGDHPGADRVYALALKRKPAGAAEPRAPAFVEASRGWARVESAASRAAGPATADRDRQAREAYYSGEIERALALAPAAGNAWIAGLSAWRLGRYEDARNFFRAVAVDEDEDDWLRAGGAFWAARASRRLGDAPQAAAFLRMAARTPHSFYGMIAQRSLELGEKELASVESYARPVSANEGLLIRVATAPAPAPAGPAAFDALLQKNPRARRAAALMQVGRPADAGLELRAGLSSCKTAAERRPWEALILALNAPITSAADSSAPPPLVQVARRKPSRPSAPVSYPTPDLWPEGGWTLDKALVYALIWKESGFNPFAVSGAGAMGLMQVRPVAAARAAGDDKLISNPMPLLDAPTNLRVGQDYFTWLMERGLGGGPEGYDLLRAVAAYNAGAGTVLNTLKKVGPEADTLLVIESLPALETRDYVEKVAAAYWSYRRKFGSDTPTLDAVARGERLVDIRLDR</sequence>
<dbReference type="InterPro" id="IPR008939">
    <property type="entry name" value="Lytic_TGlycosylase_superhlx_U"/>
</dbReference>
<evidence type="ECO:0000256" key="4">
    <source>
        <dbReference type="SAM" id="MobiDB-lite"/>
    </source>
</evidence>
<proteinExistence type="inferred from homology"/>
<protein>
    <submittedName>
        <fullName evidence="6">Lytic transglycosylase</fullName>
    </submittedName>
</protein>
<comment type="similarity">
    <text evidence="1">Belongs to the transglycosylase Slt family.</text>
</comment>
<dbReference type="EMBL" id="CP024201">
    <property type="protein sequence ID" value="ATQ43491.1"/>
    <property type="molecule type" value="Genomic_DNA"/>
</dbReference>
<dbReference type="PANTHER" id="PTHR37423:SF2">
    <property type="entry name" value="MEMBRANE-BOUND LYTIC MUREIN TRANSGLYCOSYLASE C"/>
    <property type="match status" value="1"/>
</dbReference>
<dbReference type="SUPFAM" id="SSF48435">
    <property type="entry name" value="Bacterial muramidases"/>
    <property type="match status" value="1"/>
</dbReference>
<dbReference type="Gene3D" id="1.25.20.10">
    <property type="entry name" value="Bacterial muramidases"/>
    <property type="match status" value="1"/>
</dbReference>
<evidence type="ECO:0000259" key="5">
    <source>
        <dbReference type="Pfam" id="PF01464"/>
    </source>
</evidence>
<gene>
    <name evidence="6" type="ORF">CSW64_14265</name>
</gene>
<dbReference type="Pfam" id="PF01464">
    <property type="entry name" value="SLT"/>
    <property type="match status" value="1"/>
</dbReference>
<dbReference type="Gene3D" id="1.10.530.10">
    <property type="match status" value="1"/>
</dbReference>
<dbReference type="KEGG" id="cmb:CSW64_14265"/>
<accession>A0A2D2AZR6</accession>
<keyword evidence="3" id="KW-0732">Signal</keyword>
<dbReference type="AlphaFoldDB" id="A0A2D2AZR6"/>
<organism evidence="6 7">
    <name type="scientific">Caulobacter mirabilis</name>
    <dbReference type="NCBI Taxonomy" id="69666"/>
    <lineage>
        <taxon>Bacteria</taxon>
        <taxon>Pseudomonadati</taxon>
        <taxon>Pseudomonadota</taxon>
        <taxon>Alphaproteobacteria</taxon>
        <taxon>Caulobacterales</taxon>
        <taxon>Caulobacteraceae</taxon>
        <taxon>Caulobacter</taxon>
    </lineage>
</organism>
<dbReference type="PROSITE" id="PS00922">
    <property type="entry name" value="TRANSGLYCOSYLASE"/>
    <property type="match status" value="1"/>
</dbReference>
<dbReference type="GO" id="GO:0008933">
    <property type="term" value="F:peptidoglycan lytic transglycosylase activity"/>
    <property type="evidence" value="ECO:0007669"/>
    <property type="project" value="InterPro"/>
</dbReference>
<dbReference type="InterPro" id="IPR000189">
    <property type="entry name" value="Transglyc_AS"/>
</dbReference>
<dbReference type="OrthoDB" id="9815002at2"/>
<name>A0A2D2AZR6_9CAUL</name>
<dbReference type="GO" id="GO:0004553">
    <property type="term" value="F:hydrolase activity, hydrolyzing O-glycosyl compounds"/>
    <property type="evidence" value="ECO:0007669"/>
    <property type="project" value="InterPro"/>
</dbReference>
<evidence type="ECO:0000256" key="2">
    <source>
        <dbReference type="ARBA" id="ARBA00009387"/>
    </source>
</evidence>
<feature type="region of interest" description="Disordered" evidence="4">
    <location>
        <begin position="346"/>
        <end position="372"/>
    </location>
</feature>
<dbReference type="GO" id="GO:0000270">
    <property type="term" value="P:peptidoglycan metabolic process"/>
    <property type="evidence" value="ECO:0007669"/>
    <property type="project" value="InterPro"/>
</dbReference>
<evidence type="ECO:0000313" key="6">
    <source>
        <dbReference type="EMBL" id="ATQ43491.1"/>
    </source>
</evidence>